<dbReference type="PANTHER" id="PTHR33494">
    <property type="entry name" value="OS02G0793800 PROTEIN"/>
    <property type="match status" value="1"/>
</dbReference>
<feature type="compositionally biased region" description="Low complexity" evidence="1">
    <location>
        <begin position="14"/>
        <end position="24"/>
    </location>
</feature>
<feature type="region of interest" description="Disordered" evidence="1">
    <location>
        <begin position="1"/>
        <end position="24"/>
    </location>
</feature>
<name>A0AAV5BNP1_ELECO</name>
<feature type="domain" description="TRF2/HOY1 PH-like" evidence="2">
    <location>
        <begin position="125"/>
        <end position="199"/>
    </location>
</feature>
<organism evidence="3 4">
    <name type="scientific">Eleusine coracana subsp. coracana</name>
    <dbReference type="NCBI Taxonomy" id="191504"/>
    <lineage>
        <taxon>Eukaryota</taxon>
        <taxon>Viridiplantae</taxon>
        <taxon>Streptophyta</taxon>
        <taxon>Embryophyta</taxon>
        <taxon>Tracheophyta</taxon>
        <taxon>Spermatophyta</taxon>
        <taxon>Magnoliopsida</taxon>
        <taxon>Liliopsida</taxon>
        <taxon>Poales</taxon>
        <taxon>Poaceae</taxon>
        <taxon>PACMAD clade</taxon>
        <taxon>Chloridoideae</taxon>
        <taxon>Cynodonteae</taxon>
        <taxon>Eleusininae</taxon>
        <taxon>Eleusine</taxon>
    </lineage>
</organism>
<dbReference type="EMBL" id="BQKI01000001">
    <property type="protein sequence ID" value="GJM87213.1"/>
    <property type="molecule type" value="Genomic_DNA"/>
</dbReference>
<dbReference type="PANTHER" id="PTHR33494:SF16">
    <property type="match status" value="1"/>
</dbReference>
<proteinExistence type="predicted"/>
<dbReference type="InterPro" id="IPR057939">
    <property type="entry name" value="TRF2_HOY1_PH"/>
</dbReference>
<gene>
    <name evidence="3" type="primary">ga03147</name>
    <name evidence="3" type="ORF">PR202_ga03147</name>
</gene>
<evidence type="ECO:0000259" key="2">
    <source>
        <dbReference type="Pfam" id="PF24818"/>
    </source>
</evidence>
<feature type="compositionally biased region" description="Basic residues" evidence="1">
    <location>
        <begin position="1"/>
        <end position="11"/>
    </location>
</feature>
<accession>A0AAV5BNP1</accession>
<evidence type="ECO:0000313" key="4">
    <source>
        <dbReference type="Proteomes" id="UP001054889"/>
    </source>
</evidence>
<dbReference type="Proteomes" id="UP001054889">
    <property type="component" value="Unassembled WGS sequence"/>
</dbReference>
<protein>
    <recommendedName>
        <fullName evidence="2">TRF2/HOY1 PH-like domain-containing protein</fullName>
    </recommendedName>
</protein>
<comment type="caution">
    <text evidence="3">The sequence shown here is derived from an EMBL/GenBank/DDBJ whole genome shotgun (WGS) entry which is preliminary data.</text>
</comment>
<dbReference type="AlphaFoldDB" id="A0AAV5BNP1"/>
<sequence length="412" mass="45741">MVRLTGSRKRRAAESAAAGRVQPPAAAVKVEVDEEGFIDENGTLLKRVKAVPQPPLIDQQDMACDILDEPSPLGLRLRKSPSLLDLIQMKLSQAKSTTGLFNVDTTPNKKEVKSAELTAGMKASNFPANILKIGSWEQYISRYEGDLVAKCYFAKHKLVWEVLDDGLKSKIEIQWSDITALKVICPENEQGTLDLVFTDPVSPCAFSSPPSEVVQSEFPLQPTNIGSFAADFQVSRVPQEPKNPNWRNELKKAELRASMSLNNFVNHFGDCMAEQRTVDNPPLANNEEQSREKLRDLAQCLFSETQGLAASNDKCLMARVQSFYSLLENNSVPSAMTRPEGKDSSNIDVVELDSDCSDEDLKSSSNHRKPIGVTESPAILQKGFIWGSIVEPSSDSFYSHSFYLTYQRIFDK</sequence>
<evidence type="ECO:0000313" key="3">
    <source>
        <dbReference type="EMBL" id="GJM87213.1"/>
    </source>
</evidence>
<reference evidence="3" key="2">
    <citation type="submission" date="2021-12" db="EMBL/GenBank/DDBJ databases">
        <title>Resequencing data analysis of finger millet.</title>
        <authorList>
            <person name="Hatakeyama M."/>
            <person name="Aluri S."/>
            <person name="Balachadran M.T."/>
            <person name="Sivarajan S.R."/>
            <person name="Poveda L."/>
            <person name="Shimizu-Inatsugi R."/>
            <person name="Schlapbach R."/>
            <person name="Sreeman S.M."/>
            <person name="Shimizu K.K."/>
        </authorList>
    </citation>
    <scope>NUCLEOTIDE SEQUENCE</scope>
</reference>
<reference evidence="3" key="1">
    <citation type="journal article" date="2018" name="DNA Res.">
        <title>Multiple hybrid de novo genome assembly of finger millet, an orphan allotetraploid crop.</title>
        <authorList>
            <person name="Hatakeyama M."/>
            <person name="Aluri S."/>
            <person name="Balachadran M.T."/>
            <person name="Sivarajan S.R."/>
            <person name="Patrignani A."/>
            <person name="Gruter S."/>
            <person name="Poveda L."/>
            <person name="Shimizu-Inatsugi R."/>
            <person name="Baeten J."/>
            <person name="Francoijs K.J."/>
            <person name="Nataraja K.N."/>
            <person name="Reddy Y.A.N."/>
            <person name="Phadnis S."/>
            <person name="Ravikumar R.L."/>
            <person name="Schlapbach R."/>
            <person name="Sreeman S.M."/>
            <person name="Shimizu K.K."/>
        </authorList>
    </citation>
    <scope>NUCLEOTIDE SEQUENCE</scope>
</reference>
<keyword evidence="4" id="KW-1185">Reference proteome</keyword>
<evidence type="ECO:0000256" key="1">
    <source>
        <dbReference type="SAM" id="MobiDB-lite"/>
    </source>
</evidence>
<dbReference type="Pfam" id="PF24818">
    <property type="entry name" value="PH_TRF2_HOY1"/>
    <property type="match status" value="1"/>
</dbReference>